<feature type="transmembrane region" description="Helical" evidence="13">
    <location>
        <begin position="151"/>
        <end position="170"/>
    </location>
</feature>
<evidence type="ECO:0000313" key="14">
    <source>
        <dbReference type="EMBL" id="KAL1132810.1"/>
    </source>
</evidence>
<accession>A0ABD0YNH0</accession>
<comment type="subcellular location">
    <subcellularLocation>
        <location evidence="2">Membrane</location>
        <topology evidence="2">Multi-pass membrane protein</topology>
    </subcellularLocation>
    <subcellularLocation>
        <location evidence="13">Mitochondrion inner membrane</location>
        <topology evidence="13">Multi-pass membrane protein</topology>
        <orientation evidence="13">Matrix side</orientation>
    </subcellularLocation>
</comment>
<dbReference type="InterPro" id="IPR030470">
    <property type="entry name" value="UbiA_prenylTrfase_CS"/>
</dbReference>
<keyword evidence="8 13" id="KW-0472">Membrane</keyword>
<evidence type="ECO:0000256" key="10">
    <source>
        <dbReference type="ARBA" id="ARBA00049890"/>
    </source>
</evidence>
<evidence type="ECO:0000256" key="4">
    <source>
        <dbReference type="ARBA" id="ARBA00022679"/>
    </source>
</evidence>
<evidence type="ECO:0000256" key="6">
    <source>
        <dbReference type="ARBA" id="ARBA00022692"/>
    </source>
</evidence>
<dbReference type="PROSITE" id="PS00943">
    <property type="entry name" value="UBIA"/>
    <property type="match status" value="1"/>
</dbReference>
<evidence type="ECO:0000256" key="3">
    <source>
        <dbReference type="ARBA" id="ARBA00005985"/>
    </source>
</evidence>
<keyword evidence="6 13" id="KW-0812">Transmembrane</keyword>
<dbReference type="NCBIfam" id="TIGR01474">
    <property type="entry name" value="ubiA_proteo"/>
    <property type="match status" value="1"/>
</dbReference>
<keyword evidence="15" id="KW-1185">Reference proteome</keyword>
<evidence type="ECO:0000256" key="13">
    <source>
        <dbReference type="HAMAP-Rule" id="MF_03189"/>
    </source>
</evidence>
<comment type="catalytic activity">
    <reaction evidence="11">
        <text>all-trans-nonaprenyl diphosphate + 4-hydroxybenzoate = 4-hydroxy-3-(all-trans-nonaprenyl)benzoate + diphosphate</text>
        <dbReference type="Rhea" id="RHEA:17709"/>
        <dbReference type="ChEBI" id="CHEBI:17879"/>
        <dbReference type="ChEBI" id="CHEBI:33019"/>
        <dbReference type="ChEBI" id="CHEBI:58391"/>
        <dbReference type="ChEBI" id="CHEBI:84502"/>
        <dbReference type="EC" id="2.5.1.39"/>
    </reaction>
    <physiologicalReaction direction="left-to-right" evidence="11">
        <dbReference type="Rhea" id="RHEA:17710"/>
    </physiologicalReaction>
</comment>
<keyword evidence="5 13" id="KW-0831">Ubiquinone biosynthesis</keyword>
<dbReference type="GO" id="GO:0005743">
    <property type="term" value="C:mitochondrial inner membrane"/>
    <property type="evidence" value="ECO:0007669"/>
    <property type="project" value="UniProtKB-SubCell"/>
</dbReference>
<feature type="transmembrane region" description="Helical" evidence="13">
    <location>
        <begin position="102"/>
        <end position="120"/>
    </location>
</feature>
<keyword evidence="13" id="KW-0496">Mitochondrion</keyword>
<dbReference type="Proteomes" id="UP001558652">
    <property type="component" value="Unassembled WGS sequence"/>
</dbReference>
<dbReference type="EC" id="2.5.1.39" evidence="13"/>
<sequence>MRLDAPTGSWLLFYPSSWSIALAADPGALPSAYYLLLFGCGALVMRGAGCTINDLWDKDLDGRVQRTRKRPLVTGEISQRKAVVFLGGQLSVALAILLQLNWFSVFLGASSMFLVVIYPLMKRVTHWPQFVLGLTFNWGALLGWSAVHGSIDAMICLPLYTAGVCWTIIYDTIYAHQDRADDVLLGIKSTAIKFGDDTKKWLCLFATGMVGGLITCGINSGQTWPFFASVSAVTAHLIHQIYSLNIHNPTDCKTKFVSNQTVGFILFLGIVVGNLIKSYKKQDNTKISSAHL</sequence>
<evidence type="ECO:0000256" key="5">
    <source>
        <dbReference type="ARBA" id="ARBA00022688"/>
    </source>
</evidence>
<keyword evidence="9 13" id="KW-0414">Isoprene biosynthesis</keyword>
<gene>
    <name evidence="13" type="primary">coq2</name>
    <name evidence="14" type="ORF">AAG570_010762</name>
</gene>
<evidence type="ECO:0000256" key="11">
    <source>
        <dbReference type="ARBA" id="ARBA00050454"/>
    </source>
</evidence>
<dbReference type="InterPro" id="IPR000537">
    <property type="entry name" value="UbiA_prenyltransferase"/>
</dbReference>
<comment type="similarity">
    <text evidence="3 13">Belongs to the UbiA prenyltransferase family.</text>
</comment>
<dbReference type="InterPro" id="IPR044878">
    <property type="entry name" value="UbiA_sf"/>
</dbReference>
<evidence type="ECO:0000256" key="9">
    <source>
        <dbReference type="ARBA" id="ARBA00023229"/>
    </source>
</evidence>
<dbReference type="GO" id="GO:0008412">
    <property type="term" value="F:4-hydroxybenzoate polyprenyltransferase activity"/>
    <property type="evidence" value="ECO:0007669"/>
    <property type="project" value="UniProtKB-EC"/>
</dbReference>
<keyword evidence="13" id="KW-0999">Mitochondrion inner membrane</keyword>
<dbReference type="PANTHER" id="PTHR11048:SF28">
    <property type="entry name" value="4-HYDROXYBENZOATE POLYPRENYLTRANSFERASE, MITOCHONDRIAL"/>
    <property type="match status" value="1"/>
</dbReference>
<comment type="cofactor">
    <cofactor evidence="1 13">
        <name>Mg(2+)</name>
        <dbReference type="ChEBI" id="CHEBI:18420"/>
    </cofactor>
</comment>
<evidence type="ECO:0000256" key="1">
    <source>
        <dbReference type="ARBA" id="ARBA00001946"/>
    </source>
</evidence>
<feature type="transmembrane region" description="Helical" evidence="13">
    <location>
        <begin position="256"/>
        <end position="276"/>
    </location>
</feature>
<evidence type="ECO:0000256" key="12">
    <source>
        <dbReference type="ARBA" id="ARBA00051182"/>
    </source>
</evidence>
<evidence type="ECO:0000256" key="8">
    <source>
        <dbReference type="ARBA" id="ARBA00023136"/>
    </source>
</evidence>
<dbReference type="GO" id="GO:0006744">
    <property type="term" value="P:ubiquinone biosynthetic process"/>
    <property type="evidence" value="ECO:0007669"/>
    <property type="project" value="UniProtKB-UniRule"/>
</dbReference>
<comment type="pathway">
    <text evidence="13">Cofactor biosynthesis; ubiquinone biosynthesis.</text>
</comment>
<evidence type="ECO:0000313" key="15">
    <source>
        <dbReference type="Proteomes" id="UP001558652"/>
    </source>
</evidence>
<comment type="catalytic activity">
    <reaction evidence="10">
        <text>all-trans-decaprenyl diphosphate + 4-hydroxybenzoate = 4-hydroxy-3-(all-trans-decaprenyl)benzoate + diphosphate</text>
        <dbReference type="Rhea" id="RHEA:44564"/>
        <dbReference type="ChEBI" id="CHEBI:17879"/>
        <dbReference type="ChEBI" id="CHEBI:33019"/>
        <dbReference type="ChEBI" id="CHEBI:60721"/>
        <dbReference type="ChEBI" id="CHEBI:84503"/>
        <dbReference type="EC" id="2.5.1.39"/>
    </reaction>
    <physiologicalReaction direction="left-to-right" evidence="10">
        <dbReference type="Rhea" id="RHEA:44565"/>
    </physiologicalReaction>
</comment>
<reference evidence="14 15" key="1">
    <citation type="submission" date="2024-07" db="EMBL/GenBank/DDBJ databases">
        <title>Chromosome-level genome assembly of the water stick insect Ranatra chinensis (Heteroptera: Nepidae).</title>
        <authorList>
            <person name="Liu X."/>
        </authorList>
    </citation>
    <scope>NUCLEOTIDE SEQUENCE [LARGE SCALE GENOMIC DNA]</scope>
    <source>
        <strain evidence="14">Cailab_2021Rc</strain>
        <tissue evidence="14">Muscle</tissue>
    </source>
</reference>
<dbReference type="GO" id="GO:0008299">
    <property type="term" value="P:isoprenoid biosynthetic process"/>
    <property type="evidence" value="ECO:0007669"/>
    <property type="project" value="UniProtKB-UniRule"/>
</dbReference>
<keyword evidence="7 13" id="KW-1133">Transmembrane helix</keyword>
<organism evidence="14 15">
    <name type="scientific">Ranatra chinensis</name>
    <dbReference type="NCBI Taxonomy" id="642074"/>
    <lineage>
        <taxon>Eukaryota</taxon>
        <taxon>Metazoa</taxon>
        <taxon>Ecdysozoa</taxon>
        <taxon>Arthropoda</taxon>
        <taxon>Hexapoda</taxon>
        <taxon>Insecta</taxon>
        <taxon>Pterygota</taxon>
        <taxon>Neoptera</taxon>
        <taxon>Paraneoptera</taxon>
        <taxon>Hemiptera</taxon>
        <taxon>Heteroptera</taxon>
        <taxon>Panheteroptera</taxon>
        <taxon>Nepomorpha</taxon>
        <taxon>Nepidae</taxon>
        <taxon>Ranatrinae</taxon>
        <taxon>Ranatra</taxon>
    </lineage>
</organism>
<dbReference type="AlphaFoldDB" id="A0ABD0YNH0"/>
<comment type="function">
    <text evidence="13">Catalyzes the prenylation of para-hydroxybenzoate (PHB) with an all-trans polyprenyl group. Mediates the second step in the final reaction sequence of coenzyme Q (CoQ) biosynthesis, which is the condensation of the polyisoprenoid side chain with PHB, generating the first membrane-bound Q intermediate.</text>
</comment>
<dbReference type="InterPro" id="IPR039653">
    <property type="entry name" value="Prenyltransferase"/>
</dbReference>
<name>A0ABD0YNH0_9HEMI</name>
<evidence type="ECO:0000256" key="2">
    <source>
        <dbReference type="ARBA" id="ARBA00004141"/>
    </source>
</evidence>
<evidence type="ECO:0000256" key="7">
    <source>
        <dbReference type="ARBA" id="ARBA00022989"/>
    </source>
</evidence>
<dbReference type="InterPro" id="IPR006370">
    <property type="entry name" value="HB_polyprenyltransferase-like"/>
</dbReference>
<dbReference type="Gene3D" id="1.10.357.140">
    <property type="entry name" value="UbiA prenyltransferase"/>
    <property type="match status" value="1"/>
</dbReference>
<feature type="transmembrane region" description="Helical" evidence="13">
    <location>
        <begin position="127"/>
        <end position="145"/>
    </location>
</feature>
<comment type="caution">
    <text evidence="14">The sequence shown here is derived from an EMBL/GenBank/DDBJ whole genome shotgun (WGS) entry which is preliminary data.</text>
</comment>
<feature type="transmembrane region" description="Helical" evidence="13">
    <location>
        <begin position="201"/>
        <end position="220"/>
    </location>
</feature>
<dbReference type="HAMAP" id="MF_01635">
    <property type="entry name" value="UbiA"/>
    <property type="match status" value="1"/>
</dbReference>
<dbReference type="PANTHER" id="PTHR11048">
    <property type="entry name" value="PRENYLTRANSFERASES"/>
    <property type="match status" value="1"/>
</dbReference>
<keyword evidence="4 13" id="KW-0808">Transferase</keyword>
<dbReference type="EMBL" id="JBFDAA010000005">
    <property type="protein sequence ID" value="KAL1132810.1"/>
    <property type="molecule type" value="Genomic_DNA"/>
</dbReference>
<dbReference type="CDD" id="cd13959">
    <property type="entry name" value="PT_UbiA_COQ2"/>
    <property type="match status" value="1"/>
</dbReference>
<dbReference type="FunFam" id="1.10.357.140:FF:000003">
    <property type="entry name" value="4-hydroxybenzoate polyprenyltransferase, mitochondrial"/>
    <property type="match status" value="1"/>
</dbReference>
<protein>
    <recommendedName>
        <fullName evidence="13">4-hydroxybenzoate polyprenyltransferase, mitochondrial</fullName>
        <shortName evidence="13">4-HB polyprenyltransferase</shortName>
        <ecNumber evidence="13">2.5.1.39</ecNumber>
    </recommendedName>
    <alternativeName>
        <fullName evidence="13">Para-hydroxybenzoate--polyprenyltransferase</fullName>
        <shortName evidence="13">PHB:PPT</shortName>
        <shortName evidence="13">PHB:polyprenyltransferase</shortName>
    </alternativeName>
</protein>
<dbReference type="Pfam" id="PF01040">
    <property type="entry name" value="UbiA"/>
    <property type="match status" value="1"/>
</dbReference>
<comment type="catalytic activity">
    <reaction evidence="12">
        <text>an all-trans-polyprenyl diphosphate + 4-hydroxybenzoate = a 4-hydroxy-3-(all-trans-polyprenyl)benzoate + diphosphate</text>
        <dbReference type="Rhea" id="RHEA:44504"/>
        <dbReference type="Rhea" id="RHEA-COMP:9514"/>
        <dbReference type="Rhea" id="RHEA-COMP:9564"/>
        <dbReference type="ChEBI" id="CHEBI:17879"/>
        <dbReference type="ChEBI" id="CHEBI:33019"/>
        <dbReference type="ChEBI" id="CHEBI:58914"/>
        <dbReference type="ChEBI" id="CHEBI:78396"/>
        <dbReference type="EC" id="2.5.1.39"/>
    </reaction>
    <physiologicalReaction direction="left-to-right" evidence="12">
        <dbReference type="Rhea" id="RHEA:44505"/>
    </physiologicalReaction>
</comment>
<proteinExistence type="inferred from homology"/>